<gene>
    <name evidence="1" type="ORF">MSG28_001455</name>
</gene>
<dbReference type="EMBL" id="CM046102">
    <property type="protein sequence ID" value="KAI8440021.1"/>
    <property type="molecule type" value="Genomic_DNA"/>
</dbReference>
<protein>
    <submittedName>
        <fullName evidence="1">Uncharacterized protein</fullName>
    </submittedName>
</protein>
<organism evidence="1 2">
    <name type="scientific">Choristoneura fumiferana</name>
    <name type="common">Spruce budworm moth</name>
    <name type="synonym">Archips fumiferana</name>
    <dbReference type="NCBI Taxonomy" id="7141"/>
    <lineage>
        <taxon>Eukaryota</taxon>
        <taxon>Metazoa</taxon>
        <taxon>Ecdysozoa</taxon>
        <taxon>Arthropoda</taxon>
        <taxon>Hexapoda</taxon>
        <taxon>Insecta</taxon>
        <taxon>Pterygota</taxon>
        <taxon>Neoptera</taxon>
        <taxon>Endopterygota</taxon>
        <taxon>Lepidoptera</taxon>
        <taxon>Glossata</taxon>
        <taxon>Ditrysia</taxon>
        <taxon>Tortricoidea</taxon>
        <taxon>Tortricidae</taxon>
        <taxon>Tortricinae</taxon>
        <taxon>Choristoneura</taxon>
    </lineage>
</organism>
<keyword evidence="2" id="KW-1185">Reference proteome</keyword>
<accession>A0ACC0KTT9</accession>
<sequence length="270" mass="30006">MFKFGGFKATLNLGSSSKKKEIYENGPALSVGGAYRTHREEFFGRGSLSEPPKKLTPSMVKLPPSAQGAAIKTSKSTNDLSNPYNLSPQLRKSTPDVSTDPRGGPSHNRDSSALHRNAKANSKEVKTDLRRQEKEQKELEKKRINEQKKREKAEAQEQARQDKLRIQRDRQIAQQQARDVKLRKEQEKKKKGRCRKCLKQRRSSSSGDSSSGGGCSGAVASSSKYRNIDSSPTSSSAASKSTGQTDSVLHEHSRKFDQPKQWSAAIFRNT</sequence>
<name>A0ACC0KTT9_CHOFU</name>
<evidence type="ECO:0000313" key="1">
    <source>
        <dbReference type="EMBL" id="KAI8440021.1"/>
    </source>
</evidence>
<reference evidence="1 2" key="1">
    <citation type="journal article" date="2022" name="Genome Biol. Evol.">
        <title>The Spruce Budworm Genome: Reconstructing the Evolutionary History of Antifreeze Proteins.</title>
        <authorList>
            <person name="Beliveau C."/>
            <person name="Gagne P."/>
            <person name="Picq S."/>
            <person name="Vernygora O."/>
            <person name="Keeling C.I."/>
            <person name="Pinkney K."/>
            <person name="Doucet D."/>
            <person name="Wen F."/>
            <person name="Johnston J.S."/>
            <person name="Maaroufi H."/>
            <person name="Boyle B."/>
            <person name="Laroche J."/>
            <person name="Dewar K."/>
            <person name="Juretic N."/>
            <person name="Blackburn G."/>
            <person name="Nisole A."/>
            <person name="Brunet B."/>
            <person name="Brandao M."/>
            <person name="Lumley L."/>
            <person name="Duan J."/>
            <person name="Quan G."/>
            <person name="Lucarotti C.J."/>
            <person name="Roe A.D."/>
            <person name="Sperling F.A.H."/>
            <person name="Levesque R.C."/>
            <person name="Cusson M."/>
        </authorList>
    </citation>
    <scope>NUCLEOTIDE SEQUENCE [LARGE SCALE GENOMIC DNA]</scope>
    <source>
        <strain evidence="1">Glfc:IPQL:Cfum</strain>
    </source>
</reference>
<dbReference type="Proteomes" id="UP001064048">
    <property type="component" value="Chromosome 2"/>
</dbReference>
<evidence type="ECO:0000313" key="2">
    <source>
        <dbReference type="Proteomes" id="UP001064048"/>
    </source>
</evidence>
<comment type="caution">
    <text evidence="1">The sequence shown here is derived from an EMBL/GenBank/DDBJ whole genome shotgun (WGS) entry which is preliminary data.</text>
</comment>
<proteinExistence type="predicted"/>